<dbReference type="SUPFAM" id="SSF54631">
    <property type="entry name" value="CBS-domain pair"/>
    <property type="match status" value="1"/>
</dbReference>
<keyword evidence="7" id="KW-0547">Nucleotide-binding</keyword>
<feature type="domain" description="CBS" evidence="11">
    <location>
        <begin position="381"/>
        <end position="438"/>
    </location>
</feature>
<keyword evidence="5" id="KW-0808">Transferase</keyword>
<evidence type="ECO:0000256" key="2">
    <source>
        <dbReference type="ARBA" id="ARBA00007265"/>
    </source>
</evidence>
<dbReference type="SMART" id="SM00116">
    <property type="entry name" value="CBS"/>
    <property type="match status" value="2"/>
</dbReference>
<dbReference type="CDD" id="cd04595">
    <property type="entry name" value="CBS_pair_DHH_polyA_Pol_assoc"/>
    <property type="match status" value="1"/>
</dbReference>
<evidence type="ECO:0000313" key="13">
    <source>
        <dbReference type="Proteomes" id="UP000625316"/>
    </source>
</evidence>
<dbReference type="GO" id="GO:0016779">
    <property type="term" value="F:nucleotidyltransferase activity"/>
    <property type="evidence" value="ECO:0007669"/>
    <property type="project" value="UniProtKB-KW"/>
</dbReference>
<evidence type="ECO:0000256" key="7">
    <source>
        <dbReference type="ARBA" id="ARBA00022741"/>
    </source>
</evidence>
<dbReference type="AlphaFoldDB" id="A0A928Z798"/>
<dbReference type="EMBL" id="JADEXQ010000232">
    <property type="protein sequence ID" value="MBE9033513.1"/>
    <property type="molecule type" value="Genomic_DNA"/>
</dbReference>
<keyword evidence="9" id="KW-0694">RNA-binding</keyword>
<dbReference type="Gene3D" id="3.10.310.30">
    <property type="match status" value="1"/>
</dbReference>
<comment type="similarity">
    <text evidence="2">Belongs to the tRNA nucleotidyltransferase/poly(A) polymerase family.</text>
</comment>
<dbReference type="PANTHER" id="PTHR47788:SF1">
    <property type="entry name" value="A-ADDING TRNA NUCLEOTIDYLTRANSFERASE"/>
    <property type="match status" value="1"/>
</dbReference>
<dbReference type="InterPro" id="IPR052390">
    <property type="entry name" value="tRNA_nt/polyA_polymerase"/>
</dbReference>
<dbReference type="RefSeq" id="WP_264328310.1">
    <property type="nucleotide sequence ID" value="NZ_JADEXQ010000232.1"/>
</dbReference>
<keyword evidence="8" id="KW-0460">Magnesium</keyword>
<comment type="caution">
    <text evidence="12">The sequence shown here is derived from an EMBL/GenBank/DDBJ whole genome shotgun (WGS) entry which is preliminary data.</text>
</comment>
<dbReference type="Gene3D" id="3.30.460.10">
    <property type="entry name" value="Beta Polymerase, domain 2"/>
    <property type="match status" value="1"/>
</dbReference>
<keyword evidence="3" id="KW-0820">tRNA-binding</keyword>
<dbReference type="InterPro" id="IPR043519">
    <property type="entry name" value="NT_sf"/>
</dbReference>
<dbReference type="InterPro" id="IPR046342">
    <property type="entry name" value="CBS_dom_sf"/>
</dbReference>
<dbReference type="Gene3D" id="3.90.1640.10">
    <property type="entry name" value="inorganic pyrophosphatase (n-terminal core)"/>
    <property type="match status" value="1"/>
</dbReference>
<proteinExistence type="inferred from homology"/>
<keyword evidence="4" id="KW-0819">tRNA processing</keyword>
<dbReference type="GO" id="GO:0046872">
    <property type="term" value="F:metal ion binding"/>
    <property type="evidence" value="ECO:0007669"/>
    <property type="project" value="UniProtKB-KW"/>
</dbReference>
<evidence type="ECO:0000256" key="9">
    <source>
        <dbReference type="ARBA" id="ARBA00022884"/>
    </source>
</evidence>
<comment type="cofactor">
    <cofactor evidence="1">
        <name>Mg(2+)</name>
        <dbReference type="ChEBI" id="CHEBI:18420"/>
    </cofactor>
</comment>
<dbReference type="GO" id="GO:0000166">
    <property type="term" value="F:nucleotide binding"/>
    <property type="evidence" value="ECO:0007669"/>
    <property type="project" value="UniProtKB-KW"/>
</dbReference>
<evidence type="ECO:0000313" key="12">
    <source>
        <dbReference type="EMBL" id="MBE9033513.1"/>
    </source>
</evidence>
<feature type="domain" description="CBS" evidence="11">
    <location>
        <begin position="318"/>
        <end position="377"/>
    </location>
</feature>
<dbReference type="Gene3D" id="3.10.580.10">
    <property type="entry name" value="CBS-domain"/>
    <property type="match status" value="1"/>
</dbReference>
<evidence type="ECO:0000256" key="10">
    <source>
        <dbReference type="PROSITE-ProRule" id="PRU00703"/>
    </source>
</evidence>
<keyword evidence="6" id="KW-0479">Metal-binding</keyword>
<evidence type="ECO:0000256" key="5">
    <source>
        <dbReference type="ARBA" id="ARBA00022695"/>
    </source>
</evidence>
<keyword evidence="13" id="KW-1185">Reference proteome</keyword>
<evidence type="ECO:0000256" key="8">
    <source>
        <dbReference type="ARBA" id="ARBA00022842"/>
    </source>
</evidence>
<keyword evidence="10" id="KW-0129">CBS domain</keyword>
<evidence type="ECO:0000256" key="4">
    <source>
        <dbReference type="ARBA" id="ARBA00022694"/>
    </source>
</evidence>
<dbReference type="PROSITE" id="PS51371">
    <property type="entry name" value="CBS"/>
    <property type="match status" value="2"/>
</dbReference>
<keyword evidence="5" id="KW-0548">Nucleotidyltransferase</keyword>
<reference evidence="12" key="1">
    <citation type="submission" date="2020-10" db="EMBL/GenBank/DDBJ databases">
        <authorList>
            <person name="Castelo-Branco R."/>
            <person name="Eusebio N."/>
            <person name="Adriana R."/>
            <person name="Vieira A."/>
            <person name="Brugerolle De Fraissinette N."/>
            <person name="Rezende De Castro R."/>
            <person name="Schneider M.P."/>
            <person name="Vasconcelos V."/>
            <person name="Leao P.N."/>
        </authorList>
    </citation>
    <scope>NUCLEOTIDE SEQUENCE</scope>
    <source>
        <strain evidence="12">LEGE 11480</strain>
    </source>
</reference>
<accession>A0A928Z798</accession>
<evidence type="ECO:0000256" key="3">
    <source>
        <dbReference type="ARBA" id="ARBA00022555"/>
    </source>
</evidence>
<evidence type="ECO:0000259" key="11">
    <source>
        <dbReference type="PROSITE" id="PS51371"/>
    </source>
</evidence>
<name>A0A928Z798_9CYAN</name>
<dbReference type="GO" id="GO:0008033">
    <property type="term" value="P:tRNA processing"/>
    <property type="evidence" value="ECO:0007669"/>
    <property type="project" value="UniProtKB-KW"/>
</dbReference>
<evidence type="ECO:0000256" key="1">
    <source>
        <dbReference type="ARBA" id="ARBA00001946"/>
    </source>
</evidence>
<sequence length="514" mass="55080">MDLILCHTTADFDAFGAAVGLSRLYAGSRIVLAGGAHPAVRDFLALYRDEFALIERRSVRAEKIQTIHVVDTQLRDRLGPTAAWLDLPGVTVRVYDHHPQVQSDIRATERTIADIGATTTLMVEQLQAAGVSLNSAEATAMALGIHVDTGSLTFDHATQRDALALAWLMGQGANLGAIGTYVEPGLSPQLQDLLSQGLEQLQSRGVQGHTIAWVMLKTAGYVPGLSSVASRLMDLTDSDGLLLGNCYQRAASDVLTVIGRSRIPGTDLNQLFAPLGGGGHGKAAAVTLHDVDADQTLGKLIEALAGQVPVAATARELMSSPVRTVLPQTTIAQAQRILLRYGHSGLSVADGLGELVGVISRRDLDIAFHHGFSHAPVKGYMTRQVRTIAPETTLPEIEDLMVTYDIGRLPVIRDGQLLGIVTRTDVLRQRSHLQRRSSKQSPRQAQVELVAPSIARLTQPLQDLLAIAAAKAESRGWNLYLVGGGVRDLLLAQADPEQQAEPVMLNDLDLVVDG</sequence>
<dbReference type="Proteomes" id="UP000625316">
    <property type="component" value="Unassembled WGS sequence"/>
</dbReference>
<dbReference type="PANTHER" id="PTHR47788">
    <property type="entry name" value="POLYA POLYMERASE"/>
    <property type="match status" value="1"/>
</dbReference>
<dbReference type="Pfam" id="PF00571">
    <property type="entry name" value="CBS"/>
    <property type="match status" value="2"/>
</dbReference>
<gene>
    <name evidence="12" type="ORF">IQ266_27685</name>
</gene>
<feature type="non-terminal residue" evidence="12">
    <location>
        <position position="514"/>
    </location>
</feature>
<dbReference type="InterPro" id="IPR000644">
    <property type="entry name" value="CBS_dom"/>
</dbReference>
<organism evidence="12 13">
    <name type="scientific">Romeriopsis navalis LEGE 11480</name>
    <dbReference type="NCBI Taxonomy" id="2777977"/>
    <lineage>
        <taxon>Bacteria</taxon>
        <taxon>Bacillati</taxon>
        <taxon>Cyanobacteriota</taxon>
        <taxon>Cyanophyceae</taxon>
        <taxon>Leptolyngbyales</taxon>
        <taxon>Leptolyngbyaceae</taxon>
        <taxon>Romeriopsis</taxon>
        <taxon>Romeriopsis navalis</taxon>
    </lineage>
</organism>
<dbReference type="GO" id="GO:0000049">
    <property type="term" value="F:tRNA binding"/>
    <property type="evidence" value="ECO:0007669"/>
    <property type="project" value="UniProtKB-KW"/>
</dbReference>
<protein>
    <submittedName>
        <fullName evidence="12">CBS domain-containing protein</fullName>
    </submittedName>
</protein>
<dbReference type="SUPFAM" id="SSF64182">
    <property type="entry name" value="DHH phosphoesterases"/>
    <property type="match status" value="1"/>
</dbReference>
<dbReference type="InterPro" id="IPR038763">
    <property type="entry name" value="DHH_sf"/>
</dbReference>
<evidence type="ECO:0000256" key="6">
    <source>
        <dbReference type="ARBA" id="ARBA00022723"/>
    </source>
</evidence>